<protein>
    <submittedName>
        <fullName evidence="2">Uncharacterized protein</fullName>
    </submittedName>
</protein>
<dbReference type="AlphaFoldDB" id="A0A1I8G7A4"/>
<keyword evidence="1" id="KW-1185">Reference proteome</keyword>
<sequence length="203" mass="21964">MKSTWSYFKGRIRRKGAAAVATAPKSAASVSEWDDEAPAACDGGQIPCKNRRVTDGSLLTCLGSDASALADKTRLSRTRAWRYLEWRWWLSGCQPAASAAAATEADSLLPSPSVPADPSARPLLQPHLRRSVSICCFDDDFPDSLDSNRPRRNSLSELDENVGSDLPVEAWYIPVDAKTDQADKEGALQSPAAADLISFDNLP</sequence>
<proteinExistence type="predicted"/>
<evidence type="ECO:0000313" key="2">
    <source>
        <dbReference type="WBParaSite" id="maker-uti_cns_0000955-snap-gene-0.10-mRNA-1"/>
    </source>
</evidence>
<reference evidence="2" key="1">
    <citation type="submission" date="2016-11" db="UniProtKB">
        <authorList>
            <consortium name="WormBaseParasite"/>
        </authorList>
    </citation>
    <scope>IDENTIFICATION</scope>
</reference>
<dbReference type="Proteomes" id="UP000095280">
    <property type="component" value="Unplaced"/>
</dbReference>
<name>A0A1I8G7A4_9PLAT</name>
<dbReference type="WBParaSite" id="maker-uti_cns_0000955-snap-gene-0.10-mRNA-1">
    <property type="protein sequence ID" value="maker-uti_cns_0000955-snap-gene-0.10-mRNA-1"/>
    <property type="gene ID" value="maker-uti_cns_0000955-snap-gene-0.10"/>
</dbReference>
<organism evidence="1 2">
    <name type="scientific">Macrostomum lignano</name>
    <dbReference type="NCBI Taxonomy" id="282301"/>
    <lineage>
        <taxon>Eukaryota</taxon>
        <taxon>Metazoa</taxon>
        <taxon>Spiralia</taxon>
        <taxon>Lophotrochozoa</taxon>
        <taxon>Platyhelminthes</taxon>
        <taxon>Rhabditophora</taxon>
        <taxon>Macrostomorpha</taxon>
        <taxon>Macrostomida</taxon>
        <taxon>Macrostomidae</taxon>
        <taxon>Macrostomum</taxon>
    </lineage>
</organism>
<evidence type="ECO:0000313" key="1">
    <source>
        <dbReference type="Proteomes" id="UP000095280"/>
    </source>
</evidence>
<accession>A0A1I8G7A4</accession>